<dbReference type="EMBL" id="CP046884">
    <property type="protein sequence ID" value="QNQ91323.1"/>
    <property type="molecule type" value="Genomic_DNA"/>
</dbReference>
<keyword evidence="2" id="KW-0805">Transcription regulation</keyword>
<dbReference type="Proteomes" id="UP000516320">
    <property type="component" value="Chromosome"/>
</dbReference>
<name>A0A7H0SRZ8_9CORY</name>
<accession>A0A7H0SRZ8</accession>
<keyword evidence="4" id="KW-0238">DNA-binding</keyword>
<dbReference type="InterPro" id="IPR036388">
    <property type="entry name" value="WH-like_DNA-bd_sf"/>
</dbReference>
<dbReference type="InterPro" id="IPR007627">
    <property type="entry name" value="RNA_pol_sigma70_r2"/>
</dbReference>
<organism evidence="6 7">
    <name type="scientific">Corynebacterium poyangense</name>
    <dbReference type="NCBI Taxonomy" id="2684405"/>
    <lineage>
        <taxon>Bacteria</taxon>
        <taxon>Bacillati</taxon>
        <taxon>Actinomycetota</taxon>
        <taxon>Actinomycetes</taxon>
        <taxon>Mycobacteriales</taxon>
        <taxon>Corynebacteriaceae</taxon>
        <taxon>Corynebacterium</taxon>
    </lineage>
</organism>
<dbReference type="NCBIfam" id="TIGR02937">
    <property type="entry name" value="sigma70-ECF"/>
    <property type="match status" value="1"/>
</dbReference>
<proteinExistence type="inferred from homology"/>
<dbReference type="InterPro" id="IPR013325">
    <property type="entry name" value="RNA_pol_sigma_r2"/>
</dbReference>
<comment type="similarity">
    <text evidence="1">Belongs to the sigma-70 factor family. ECF subfamily.</text>
</comment>
<reference evidence="6 7" key="1">
    <citation type="submission" date="2019-12" db="EMBL/GenBank/DDBJ databases">
        <title>Corynebacterium sp. nov., isolated from feces of the Anser Albifrons in China.</title>
        <authorList>
            <person name="Liu Q."/>
        </authorList>
    </citation>
    <scope>NUCLEOTIDE SEQUENCE [LARGE SCALE GENOMIC DNA]</scope>
    <source>
        <strain evidence="6 7">4H37-19</strain>
    </source>
</reference>
<dbReference type="Gene3D" id="1.10.10.10">
    <property type="entry name" value="Winged helix-like DNA-binding domain superfamily/Winged helix DNA-binding domain"/>
    <property type="match status" value="1"/>
</dbReference>
<evidence type="ECO:0000256" key="4">
    <source>
        <dbReference type="ARBA" id="ARBA00023125"/>
    </source>
</evidence>
<evidence type="ECO:0000256" key="3">
    <source>
        <dbReference type="ARBA" id="ARBA00023082"/>
    </source>
</evidence>
<dbReference type="SUPFAM" id="SSF88659">
    <property type="entry name" value="Sigma3 and sigma4 domains of RNA polymerase sigma factors"/>
    <property type="match status" value="1"/>
</dbReference>
<dbReference type="AlphaFoldDB" id="A0A7H0SRZ8"/>
<evidence type="ECO:0000256" key="2">
    <source>
        <dbReference type="ARBA" id="ARBA00023015"/>
    </source>
</evidence>
<evidence type="ECO:0000313" key="7">
    <source>
        <dbReference type="Proteomes" id="UP000516320"/>
    </source>
</evidence>
<dbReference type="SUPFAM" id="SSF88946">
    <property type="entry name" value="Sigma2 domain of RNA polymerase sigma factors"/>
    <property type="match status" value="1"/>
</dbReference>
<evidence type="ECO:0000313" key="6">
    <source>
        <dbReference type="EMBL" id="QNQ91323.1"/>
    </source>
</evidence>
<dbReference type="GO" id="GO:0016987">
    <property type="term" value="F:sigma factor activity"/>
    <property type="evidence" value="ECO:0007669"/>
    <property type="project" value="UniProtKB-KW"/>
</dbReference>
<evidence type="ECO:0000256" key="1">
    <source>
        <dbReference type="ARBA" id="ARBA00010641"/>
    </source>
</evidence>
<dbReference type="RefSeq" id="WP_187974635.1">
    <property type="nucleotide sequence ID" value="NZ_CP046884.1"/>
</dbReference>
<dbReference type="Pfam" id="PF08281">
    <property type="entry name" value="Sigma70_r4_2"/>
    <property type="match status" value="1"/>
</dbReference>
<protein>
    <submittedName>
        <fullName evidence="6">Sigma-70 family RNA polymerase sigma factor</fullName>
    </submittedName>
</protein>
<dbReference type="GO" id="GO:0006352">
    <property type="term" value="P:DNA-templated transcription initiation"/>
    <property type="evidence" value="ECO:0007669"/>
    <property type="project" value="InterPro"/>
</dbReference>
<dbReference type="Gene3D" id="1.10.1740.10">
    <property type="match status" value="1"/>
</dbReference>
<dbReference type="GO" id="GO:0003677">
    <property type="term" value="F:DNA binding"/>
    <property type="evidence" value="ECO:0007669"/>
    <property type="project" value="UniProtKB-KW"/>
</dbReference>
<sequence length="187" mass="21620">MSSYSHKPDDFELVRAYNSGDREAFKLIVKRHNQRLMAVARRYARNEHDAKDILQEALFKASRHLHNFRFEAAVSTWLHRLVLNSGHDYVTNSQRRELSNLDDTDDPSRTLPAALTYDPFRHLDTTLTLFAAMKQLRPDQCYALLLVDLYGLDIASAARIAKVRPGTMKSRRGRARAHLREILEGSW</sequence>
<dbReference type="InterPro" id="IPR039425">
    <property type="entry name" value="RNA_pol_sigma-70-like"/>
</dbReference>
<gene>
    <name evidence="6" type="ORF">GP475_12275</name>
</gene>
<dbReference type="PANTHER" id="PTHR43133">
    <property type="entry name" value="RNA POLYMERASE ECF-TYPE SIGMA FACTO"/>
    <property type="match status" value="1"/>
</dbReference>
<evidence type="ECO:0000256" key="5">
    <source>
        <dbReference type="ARBA" id="ARBA00023163"/>
    </source>
</evidence>
<dbReference type="InterPro" id="IPR014284">
    <property type="entry name" value="RNA_pol_sigma-70_dom"/>
</dbReference>
<dbReference type="InterPro" id="IPR013249">
    <property type="entry name" value="RNA_pol_sigma70_r4_t2"/>
</dbReference>
<keyword evidence="5" id="KW-0804">Transcription</keyword>
<keyword evidence="7" id="KW-1185">Reference proteome</keyword>
<dbReference type="KEGG" id="cpoy:GP475_12275"/>
<keyword evidence="3" id="KW-0731">Sigma factor</keyword>
<dbReference type="InterPro" id="IPR013324">
    <property type="entry name" value="RNA_pol_sigma_r3/r4-like"/>
</dbReference>
<dbReference type="PANTHER" id="PTHR43133:SF50">
    <property type="entry name" value="ECF RNA POLYMERASE SIGMA FACTOR SIGM"/>
    <property type="match status" value="1"/>
</dbReference>
<dbReference type="Pfam" id="PF04542">
    <property type="entry name" value="Sigma70_r2"/>
    <property type="match status" value="1"/>
</dbReference>